<evidence type="ECO:0000313" key="2">
    <source>
        <dbReference type="Proteomes" id="UP000767238"/>
    </source>
</evidence>
<accession>A0A9P8K9N6</accession>
<dbReference type="Proteomes" id="UP000767238">
    <property type="component" value="Unassembled WGS sequence"/>
</dbReference>
<dbReference type="InterPro" id="IPR032675">
    <property type="entry name" value="LRR_dom_sf"/>
</dbReference>
<proteinExistence type="predicted"/>
<protein>
    <submittedName>
        <fullName evidence="1">Uncharacterized protein</fullName>
    </submittedName>
</protein>
<comment type="caution">
    <text evidence="1">The sequence shown here is derived from an EMBL/GenBank/DDBJ whole genome shotgun (WGS) entry which is preliminary data.</text>
</comment>
<dbReference type="OrthoDB" id="2305901at2759"/>
<dbReference type="AlphaFoldDB" id="A0A9P8K9N6"/>
<reference evidence="1" key="2">
    <citation type="submission" date="2021-08" db="EMBL/GenBank/DDBJ databases">
        <authorList>
            <person name="Gostincar C."/>
            <person name="Sun X."/>
            <person name="Song Z."/>
            <person name="Gunde-Cimerman N."/>
        </authorList>
    </citation>
    <scope>NUCLEOTIDE SEQUENCE</scope>
    <source>
        <strain evidence="1">EXF-8016</strain>
    </source>
</reference>
<evidence type="ECO:0000313" key="1">
    <source>
        <dbReference type="EMBL" id="KAH0224510.1"/>
    </source>
</evidence>
<organism evidence="1 2">
    <name type="scientific">Aureobasidium melanogenum</name>
    <name type="common">Aureobasidium pullulans var. melanogenum</name>
    <dbReference type="NCBI Taxonomy" id="46634"/>
    <lineage>
        <taxon>Eukaryota</taxon>
        <taxon>Fungi</taxon>
        <taxon>Dikarya</taxon>
        <taxon>Ascomycota</taxon>
        <taxon>Pezizomycotina</taxon>
        <taxon>Dothideomycetes</taxon>
        <taxon>Dothideomycetidae</taxon>
        <taxon>Dothideales</taxon>
        <taxon>Saccotheciaceae</taxon>
        <taxon>Aureobasidium</taxon>
    </lineage>
</organism>
<reference evidence="1" key="1">
    <citation type="journal article" date="2021" name="J Fungi (Basel)">
        <title>Virulence traits and population genomics of the black yeast Aureobasidium melanogenum.</title>
        <authorList>
            <person name="Cernosa A."/>
            <person name="Sun X."/>
            <person name="Gostincar C."/>
            <person name="Fang C."/>
            <person name="Gunde-Cimerman N."/>
            <person name="Song Z."/>
        </authorList>
    </citation>
    <scope>NUCLEOTIDE SEQUENCE</scope>
    <source>
        <strain evidence="1">EXF-8016</strain>
    </source>
</reference>
<sequence>MAVAAFWDVFELRMKVFECLRADRCDVDLARCARVHGTWTDLALNVLWLGYPRTQDGSDDDNNRKRTEAIALLPRNRRQDYASRVSVLDFSKLHGRLVHAMFDRLRFPKLKEVILSNVDNDEPEEFRLSKYLQPTLESLKLVDKSNDEDTNWLTASFLADVAKRCPGLKEVLLWAPYTSIDPVDLVQFFRSIRPQVISIDFGEYASEVLTYDVLSALSQGGCLKSLVFVPDKAKYSDIEVDHLQRFFDATRDPFPSLKRLELVLEENAVPLIPQCFPAITWLRLDVTSYLRDESILKPIANMSQLQILEIVGDGDRREYNHTIPARAFIPLGSLSQLKSLKIGTSFYPSCMREEDSEDHESFSPDDKFVESDVSDMFSGLTSLKHLSINALDYADHDHHLWESISSFCPRLSSIEFVGSLDLWSLVLPNAPVLEDVTNMAVEQIRGRMSLVGFQAVRIIDNFAPKLQKLRCTGESSISQDVCTAWEEFRTTQDYFKFEGRNRIEELAEWK</sequence>
<dbReference type="EMBL" id="JAHFYH010000018">
    <property type="protein sequence ID" value="KAH0224510.1"/>
    <property type="molecule type" value="Genomic_DNA"/>
</dbReference>
<name>A0A9P8K9N6_AURME</name>
<feature type="non-terminal residue" evidence="1">
    <location>
        <position position="510"/>
    </location>
</feature>
<dbReference type="Gene3D" id="3.80.10.10">
    <property type="entry name" value="Ribonuclease Inhibitor"/>
    <property type="match status" value="1"/>
</dbReference>
<gene>
    <name evidence="1" type="ORF">KCV03_g3482</name>
</gene>
<dbReference type="SUPFAM" id="SSF52047">
    <property type="entry name" value="RNI-like"/>
    <property type="match status" value="1"/>
</dbReference>